<dbReference type="Gene3D" id="3.30.1320.10">
    <property type="match status" value="1"/>
</dbReference>
<name>A0AAW6TUD5_9BACT</name>
<keyword evidence="6" id="KW-1185">Reference proteome</keyword>
<comment type="caution">
    <text evidence="5">The sequence shown here is derived from an EMBL/GenBank/DDBJ whole genome shotgun (WGS) entry which is preliminary data.</text>
</comment>
<dbReference type="HAMAP" id="MF_00385">
    <property type="entry name" value="Ribosomal_bS16"/>
    <property type="match status" value="1"/>
</dbReference>
<dbReference type="GO" id="GO:0003735">
    <property type="term" value="F:structural constituent of ribosome"/>
    <property type="evidence" value="ECO:0007669"/>
    <property type="project" value="InterPro"/>
</dbReference>
<dbReference type="Pfam" id="PF00886">
    <property type="entry name" value="Ribosomal_S16"/>
    <property type="match status" value="1"/>
</dbReference>
<keyword evidence="1 3" id="KW-0689">Ribosomal protein</keyword>
<protein>
    <recommendedName>
        <fullName evidence="3">Small ribosomal subunit protein bS16</fullName>
    </recommendedName>
</protein>
<organism evidence="5 6">
    <name type="scientific">Anaerobaca lacustris</name>
    <dbReference type="NCBI Taxonomy" id="3044600"/>
    <lineage>
        <taxon>Bacteria</taxon>
        <taxon>Pseudomonadati</taxon>
        <taxon>Planctomycetota</taxon>
        <taxon>Phycisphaerae</taxon>
        <taxon>Sedimentisphaerales</taxon>
        <taxon>Anaerobacaceae</taxon>
        <taxon>Anaerobaca</taxon>
    </lineage>
</organism>
<gene>
    <name evidence="3 5" type="primary">rpsP</name>
    <name evidence="5" type="ORF">QJ522_09865</name>
</gene>
<dbReference type="NCBIfam" id="TIGR00002">
    <property type="entry name" value="S16"/>
    <property type="match status" value="1"/>
</dbReference>
<dbReference type="InterPro" id="IPR023803">
    <property type="entry name" value="Ribosomal_bS16_dom_sf"/>
</dbReference>
<feature type="compositionally biased region" description="Basic and acidic residues" evidence="4">
    <location>
        <begin position="119"/>
        <end position="171"/>
    </location>
</feature>
<dbReference type="InterPro" id="IPR000307">
    <property type="entry name" value="Ribosomal_bS16"/>
</dbReference>
<comment type="similarity">
    <text evidence="3">Belongs to the bacterial ribosomal protein bS16 family.</text>
</comment>
<evidence type="ECO:0000256" key="1">
    <source>
        <dbReference type="ARBA" id="ARBA00022980"/>
    </source>
</evidence>
<dbReference type="GO" id="GO:0005737">
    <property type="term" value="C:cytoplasm"/>
    <property type="evidence" value="ECO:0007669"/>
    <property type="project" value="UniProtKB-ARBA"/>
</dbReference>
<evidence type="ECO:0000256" key="2">
    <source>
        <dbReference type="ARBA" id="ARBA00023274"/>
    </source>
</evidence>
<dbReference type="PANTHER" id="PTHR12919:SF20">
    <property type="entry name" value="SMALL RIBOSOMAL SUBUNIT PROTEIN BS16M"/>
    <property type="match status" value="1"/>
</dbReference>
<dbReference type="EMBL" id="JASCXX010000010">
    <property type="protein sequence ID" value="MDI6449346.1"/>
    <property type="molecule type" value="Genomic_DNA"/>
</dbReference>
<feature type="compositionally biased region" description="Low complexity" evidence="4">
    <location>
        <begin position="172"/>
        <end position="186"/>
    </location>
</feature>
<dbReference type="RefSeq" id="WP_349244754.1">
    <property type="nucleotide sequence ID" value="NZ_JASCXX010000010.1"/>
</dbReference>
<dbReference type="GO" id="GO:0015935">
    <property type="term" value="C:small ribosomal subunit"/>
    <property type="evidence" value="ECO:0007669"/>
    <property type="project" value="TreeGrafter"/>
</dbReference>
<dbReference type="Proteomes" id="UP001431776">
    <property type="component" value="Unassembled WGS sequence"/>
</dbReference>
<evidence type="ECO:0000313" key="5">
    <source>
        <dbReference type="EMBL" id="MDI6449346.1"/>
    </source>
</evidence>
<sequence length="186" mass="20190">MAVRIRMTRMGRRHRPFFRINAMESRAPRDGRILEKLGHYDPLEKDAAKQIVLNRERVEFWLGQGATPSDTVAEVLLRHGIKTKYAEEKATRRAKARAIARKQGKLFTATERIVAEKKAKAEAEAKEAEAKAKAEAAKAAEAKAKAEAEAKAKAEAEAKAQAEAEAAKAAEAEAAATGEAAEAAAE</sequence>
<keyword evidence="2 3" id="KW-0687">Ribonucleoprotein</keyword>
<feature type="region of interest" description="Disordered" evidence="4">
    <location>
        <begin position="119"/>
        <end position="186"/>
    </location>
</feature>
<evidence type="ECO:0000313" key="6">
    <source>
        <dbReference type="Proteomes" id="UP001431776"/>
    </source>
</evidence>
<accession>A0AAW6TUD5</accession>
<dbReference type="AlphaFoldDB" id="A0AAW6TUD5"/>
<dbReference type="SUPFAM" id="SSF54565">
    <property type="entry name" value="Ribosomal protein S16"/>
    <property type="match status" value="1"/>
</dbReference>
<reference evidence="5" key="1">
    <citation type="submission" date="2023-05" db="EMBL/GenBank/DDBJ databases">
        <title>Anaerotaeda fermentans gen. nov., sp. nov., a novel anaerobic planctomycete of the new family within the order Sedimentisphaerales isolated from Taman Peninsula, Russia.</title>
        <authorList>
            <person name="Khomyakova M.A."/>
            <person name="Merkel A.Y."/>
            <person name="Slobodkin A.I."/>
        </authorList>
    </citation>
    <scope>NUCLEOTIDE SEQUENCE</scope>
    <source>
        <strain evidence="5">M17dextr</strain>
    </source>
</reference>
<dbReference type="PANTHER" id="PTHR12919">
    <property type="entry name" value="30S RIBOSOMAL PROTEIN S16"/>
    <property type="match status" value="1"/>
</dbReference>
<evidence type="ECO:0000256" key="3">
    <source>
        <dbReference type="HAMAP-Rule" id="MF_00385"/>
    </source>
</evidence>
<evidence type="ECO:0000256" key="4">
    <source>
        <dbReference type="SAM" id="MobiDB-lite"/>
    </source>
</evidence>
<proteinExistence type="inferred from homology"/>
<dbReference type="GO" id="GO:0006412">
    <property type="term" value="P:translation"/>
    <property type="evidence" value="ECO:0007669"/>
    <property type="project" value="UniProtKB-UniRule"/>
</dbReference>